<comment type="caution">
    <text evidence="2">The sequence shown here is derived from an EMBL/GenBank/DDBJ whole genome shotgun (WGS) entry which is preliminary data.</text>
</comment>
<dbReference type="Pfam" id="PF03621">
    <property type="entry name" value="MbtH"/>
    <property type="match status" value="1"/>
</dbReference>
<evidence type="ECO:0000259" key="1">
    <source>
        <dbReference type="SMART" id="SM00923"/>
    </source>
</evidence>
<accession>A0ABW8IDG6</accession>
<dbReference type="SUPFAM" id="SSF160582">
    <property type="entry name" value="MbtH-like"/>
    <property type="match status" value="1"/>
</dbReference>
<dbReference type="Proteomes" id="UP001620409">
    <property type="component" value="Unassembled WGS sequence"/>
</dbReference>
<dbReference type="RefSeq" id="WP_380016215.1">
    <property type="nucleotide sequence ID" value="NZ_JADIKI010000021.1"/>
</dbReference>
<proteinExistence type="predicted"/>
<dbReference type="PANTHER" id="PTHR38444:SF1">
    <property type="entry name" value="ENTEROBACTIN BIOSYNTHESIS PROTEIN YBDZ"/>
    <property type="match status" value="1"/>
</dbReference>
<organism evidence="2 3">
    <name type="scientific">Dyella humi</name>
    <dbReference type="NCBI Taxonomy" id="1770547"/>
    <lineage>
        <taxon>Bacteria</taxon>
        <taxon>Pseudomonadati</taxon>
        <taxon>Pseudomonadota</taxon>
        <taxon>Gammaproteobacteria</taxon>
        <taxon>Lysobacterales</taxon>
        <taxon>Rhodanobacteraceae</taxon>
        <taxon>Dyella</taxon>
    </lineage>
</organism>
<evidence type="ECO:0000313" key="2">
    <source>
        <dbReference type="EMBL" id="MFK2853205.1"/>
    </source>
</evidence>
<dbReference type="PANTHER" id="PTHR38444">
    <property type="entry name" value="ENTEROBACTIN BIOSYNTHESIS PROTEIN YBDZ"/>
    <property type="match status" value="1"/>
</dbReference>
<dbReference type="InterPro" id="IPR038020">
    <property type="entry name" value="MbtH-like_sf"/>
</dbReference>
<dbReference type="InterPro" id="IPR037407">
    <property type="entry name" value="MLP_fam"/>
</dbReference>
<dbReference type="InterPro" id="IPR005153">
    <property type="entry name" value="MbtH-like_dom"/>
</dbReference>
<dbReference type="Gene3D" id="3.90.820.10">
    <property type="entry name" value="Structural Genomics, Unknown Function 30-nov-00 1gh9 Mol_id"/>
    <property type="match status" value="1"/>
</dbReference>
<dbReference type="EMBL" id="JADIKI010000021">
    <property type="protein sequence ID" value="MFK2853205.1"/>
    <property type="molecule type" value="Genomic_DNA"/>
</dbReference>
<reference evidence="2 3" key="1">
    <citation type="submission" date="2020-10" db="EMBL/GenBank/DDBJ databases">
        <title>Phylogeny of dyella-like bacteria.</title>
        <authorList>
            <person name="Fu J."/>
        </authorList>
    </citation>
    <scope>NUCLEOTIDE SEQUENCE [LARGE SCALE GENOMIC DNA]</scope>
    <source>
        <strain evidence="2 3">DHG40</strain>
    </source>
</reference>
<feature type="domain" description="MbtH-like" evidence="1">
    <location>
        <begin position="6"/>
        <end position="53"/>
    </location>
</feature>
<name>A0ABW8IDG6_9GAMM</name>
<protein>
    <submittedName>
        <fullName evidence="2">MbtH family NRPS accessory protein</fullName>
    </submittedName>
</protein>
<gene>
    <name evidence="2" type="ORF">ISP18_01175</name>
</gene>
<evidence type="ECO:0000313" key="3">
    <source>
        <dbReference type="Proteomes" id="UP001620409"/>
    </source>
</evidence>
<dbReference type="SMART" id="SM00923">
    <property type="entry name" value="MbtH"/>
    <property type="match status" value="1"/>
</dbReference>
<sequence>MSAGSNPMQASYEVVINKEGQYSIWPTNKIVPNGWSTVGKQGTKEACLAFISEVWTDMHPLSLRASAHPG</sequence>
<keyword evidence="3" id="KW-1185">Reference proteome</keyword>